<sequence>MPNFMIEAAGLVWPFALALAWSLGELMFKWSGFPRVCTYSLTGFVLSQAQAGILPRPGESTVLLLANIAFGLILFEFGYRINLRWLRANRWIGVTGLVESVATFIAVYIVATMLGMAAISAMLLASLAIATSPAELMRVVNDEHSSGQVTERALHLAALNCVIAVFAFNIIVGLWTFESSGSLWGAISNSALVLLVSTALGCALGIAVPGLLRKLGELSQHATVAFAVAVILLVALAQSLKMSPVVAALSFGFMARHRRVTLSPTQRNFGVLGDLLMVLLFVFVGAALAWPQVLSGLRIALALLGVRLVVKIAGALAFSRISGTSWRKGLLTGVALAPMSVFAVSLLVQTRYMGIDLVDQLAPLAAATLLSAVIGPLLTQLALRLAHESSDSAAGGR</sequence>
<evidence type="ECO:0000259" key="6">
    <source>
        <dbReference type="Pfam" id="PF00999"/>
    </source>
</evidence>
<comment type="subcellular location">
    <subcellularLocation>
        <location evidence="1">Membrane</location>
        <topology evidence="1">Multi-pass membrane protein</topology>
    </subcellularLocation>
</comment>
<feature type="transmembrane region" description="Helical" evidence="5">
    <location>
        <begin position="183"/>
        <end position="206"/>
    </location>
</feature>
<feature type="domain" description="Cation/H+ exchanger transmembrane" evidence="6">
    <location>
        <begin position="22"/>
        <end position="379"/>
    </location>
</feature>
<dbReference type="PANTHER" id="PTHR43021">
    <property type="entry name" value="NA(+)/H(+) ANTIPORTER-RELATED"/>
    <property type="match status" value="1"/>
</dbReference>
<gene>
    <name evidence="7" type="ORF">TSA66_02330</name>
</gene>
<proteinExistence type="predicted"/>
<evidence type="ECO:0000256" key="4">
    <source>
        <dbReference type="ARBA" id="ARBA00023136"/>
    </source>
</evidence>
<reference evidence="7 8" key="1">
    <citation type="submission" date="2014-12" db="EMBL/GenBank/DDBJ databases">
        <title>Denitrispirillum autotrophicum gen. nov., sp. nov., Denitrifying, Facultatively Autotrophic Bacteria Isolated from Rice Paddy Soil.</title>
        <authorList>
            <person name="Ishii S."/>
            <person name="Ashida N."/>
            <person name="Ohno H."/>
            <person name="Otsuka S."/>
            <person name="Yokota A."/>
            <person name="Senoo K."/>
        </authorList>
    </citation>
    <scope>NUCLEOTIDE SEQUENCE [LARGE SCALE GENOMIC DNA]</scope>
    <source>
        <strain evidence="7 8">TSA66</strain>
    </source>
</reference>
<evidence type="ECO:0000256" key="3">
    <source>
        <dbReference type="ARBA" id="ARBA00022989"/>
    </source>
</evidence>
<keyword evidence="4 5" id="KW-0472">Membrane</keyword>
<feature type="transmembrane region" description="Helical" evidence="5">
    <location>
        <begin position="361"/>
        <end position="383"/>
    </location>
</feature>
<keyword evidence="2 5" id="KW-0812">Transmembrane</keyword>
<dbReference type="Proteomes" id="UP000031572">
    <property type="component" value="Unassembled WGS sequence"/>
</dbReference>
<evidence type="ECO:0000256" key="1">
    <source>
        <dbReference type="ARBA" id="ARBA00004141"/>
    </source>
</evidence>
<organism evidence="7 8">
    <name type="scientific">Noviherbaspirillum autotrophicum</name>
    <dbReference type="NCBI Taxonomy" id="709839"/>
    <lineage>
        <taxon>Bacteria</taxon>
        <taxon>Pseudomonadati</taxon>
        <taxon>Pseudomonadota</taxon>
        <taxon>Betaproteobacteria</taxon>
        <taxon>Burkholderiales</taxon>
        <taxon>Oxalobacteraceae</taxon>
        <taxon>Noviherbaspirillum</taxon>
    </lineage>
</organism>
<dbReference type="AlphaFoldDB" id="A0A0C1XYU7"/>
<dbReference type="InterPro" id="IPR006153">
    <property type="entry name" value="Cation/H_exchanger_TM"/>
</dbReference>
<feature type="transmembrane region" description="Helical" evidence="5">
    <location>
        <begin position="218"/>
        <end position="236"/>
    </location>
</feature>
<dbReference type="GO" id="GO:0016020">
    <property type="term" value="C:membrane"/>
    <property type="evidence" value="ECO:0007669"/>
    <property type="project" value="UniProtKB-SubCell"/>
</dbReference>
<evidence type="ECO:0000313" key="7">
    <source>
        <dbReference type="EMBL" id="KIF79928.1"/>
    </source>
</evidence>
<feature type="transmembrane region" description="Helical" evidence="5">
    <location>
        <begin position="269"/>
        <end position="290"/>
    </location>
</feature>
<feature type="transmembrane region" description="Helical" evidence="5">
    <location>
        <begin position="117"/>
        <end position="136"/>
    </location>
</feature>
<feature type="transmembrane region" description="Helical" evidence="5">
    <location>
        <begin position="296"/>
        <end position="318"/>
    </location>
</feature>
<accession>A0A0C1XYU7</accession>
<evidence type="ECO:0000256" key="2">
    <source>
        <dbReference type="ARBA" id="ARBA00022692"/>
    </source>
</evidence>
<feature type="transmembrane region" description="Helical" evidence="5">
    <location>
        <begin position="330"/>
        <end position="349"/>
    </location>
</feature>
<name>A0A0C1XYU7_9BURK</name>
<dbReference type="PANTHER" id="PTHR43021:SF2">
    <property type="entry name" value="CATION_H+ EXCHANGER DOMAIN-CONTAINING PROTEIN"/>
    <property type="match status" value="1"/>
</dbReference>
<dbReference type="STRING" id="709839.TSA66_02330"/>
<dbReference type="GO" id="GO:1902600">
    <property type="term" value="P:proton transmembrane transport"/>
    <property type="evidence" value="ECO:0007669"/>
    <property type="project" value="InterPro"/>
</dbReference>
<evidence type="ECO:0000256" key="5">
    <source>
        <dbReference type="SAM" id="Phobius"/>
    </source>
</evidence>
<dbReference type="Pfam" id="PF00999">
    <property type="entry name" value="Na_H_Exchanger"/>
    <property type="match status" value="1"/>
</dbReference>
<dbReference type="Gene3D" id="1.20.1530.20">
    <property type="match status" value="1"/>
</dbReference>
<keyword evidence="8" id="KW-1185">Reference proteome</keyword>
<protein>
    <submittedName>
        <fullName evidence="7">Sodium:proton antiporter</fullName>
    </submittedName>
</protein>
<keyword evidence="3 5" id="KW-1133">Transmembrane helix</keyword>
<dbReference type="GO" id="GO:0015297">
    <property type="term" value="F:antiporter activity"/>
    <property type="evidence" value="ECO:0007669"/>
    <property type="project" value="InterPro"/>
</dbReference>
<evidence type="ECO:0000313" key="8">
    <source>
        <dbReference type="Proteomes" id="UP000031572"/>
    </source>
</evidence>
<dbReference type="OrthoDB" id="8617652at2"/>
<dbReference type="InterPro" id="IPR038770">
    <property type="entry name" value="Na+/solute_symporter_sf"/>
</dbReference>
<feature type="transmembrane region" description="Helical" evidence="5">
    <location>
        <begin position="62"/>
        <end position="79"/>
    </location>
</feature>
<feature type="transmembrane region" description="Helical" evidence="5">
    <location>
        <begin position="91"/>
        <end position="111"/>
    </location>
</feature>
<feature type="transmembrane region" description="Helical" evidence="5">
    <location>
        <begin position="157"/>
        <end position="177"/>
    </location>
</feature>
<comment type="caution">
    <text evidence="7">The sequence shown here is derived from an EMBL/GenBank/DDBJ whole genome shotgun (WGS) entry which is preliminary data.</text>
</comment>
<dbReference type="EMBL" id="JWJG01000028">
    <property type="protein sequence ID" value="KIF79928.1"/>
    <property type="molecule type" value="Genomic_DNA"/>
</dbReference>
<dbReference type="RefSeq" id="WP_040038839.1">
    <property type="nucleotide sequence ID" value="NZ_JWJG01000028.1"/>
</dbReference>